<dbReference type="STRING" id="988821.SAMN05421867_11919"/>
<reference evidence="8 9" key="1">
    <citation type="submission" date="2016-10" db="EMBL/GenBank/DDBJ databases">
        <authorList>
            <person name="de Groot N.N."/>
        </authorList>
    </citation>
    <scope>NUCLEOTIDE SEQUENCE [LARGE SCALE GENOMIC DNA]</scope>
    <source>
        <strain evidence="8 9">CGMCC 4.6945</strain>
    </source>
</reference>
<dbReference type="PIRSF" id="PIRSF006603">
    <property type="entry name" value="DinF"/>
    <property type="match status" value="1"/>
</dbReference>
<evidence type="ECO:0000256" key="6">
    <source>
        <dbReference type="ARBA" id="ARBA00023136"/>
    </source>
</evidence>
<organism evidence="8 9">
    <name type="scientific">Cellulomonas marina</name>
    <dbReference type="NCBI Taxonomy" id="988821"/>
    <lineage>
        <taxon>Bacteria</taxon>
        <taxon>Bacillati</taxon>
        <taxon>Actinomycetota</taxon>
        <taxon>Actinomycetes</taxon>
        <taxon>Micrococcales</taxon>
        <taxon>Cellulomonadaceae</taxon>
        <taxon>Cellulomonas</taxon>
    </lineage>
</organism>
<keyword evidence="4 7" id="KW-0812">Transmembrane</keyword>
<dbReference type="GO" id="GO:0015297">
    <property type="term" value="F:antiporter activity"/>
    <property type="evidence" value="ECO:0007669"/>
    <property type="project" value="InterPro"/>
</dbReference>
<name>A0A1I1AL62_9CELL</name>
<dbReference type="PANTHER" id="PTHR43823">
    <property type="entry name" value="SPORULATION PROTEIN YKVU"/>
    <property type="match status" value="1"/>
</dbReference>
<feature type="transmembrane region" description="Helical" evidence="7">
    <location>
        <begin position="345"/>
        <end position="364"/>
    </location>
</feature>
<dbReference type="Pfam" id="PF01554">
    <property type="entry name" value="MatE"/>
    <property type="match status" value="2"/>
</dbReference>
<keyword evidence="3" id="KW-1003">Cell membrane</keyword>
<dbReference type="GO" id="GO:0042910">
    <property type="term" value="F:xenobiotic transmembrane transporter activity"/>
    <property type="evidence" value="ECO:0007669"/>
    <property type="project" value="InterPro"/>
</dbReference>
<protein>
    <submittedName>
        <fullName evidence="8">Na+-driven multidrug efflux pump</fullName>
    </submittedName>
</protein>
<feature type="transmembrane region" description="Helical" evidence="7">
    <location>
        <begin position="317"/>
        <end position="338"/>
    </location>
</feature>
<evidence type="ECO:0000256" key="7">
    <source>
        <dbReference type="SAM" id="Phobius"/>
    </source>
</evidence>
<keyword evidence="5 7" id="KW-1133">Transmembrane helix</keyword>
<evidence type="ECO:0000256" key="1">
    <source>
        <dbReference type="ARBA" id="ARBA00004651"/>
    </source>
</evidence>
<comment type="subcellular location">
    <subcellularLocation>
        <location evidence="1">Cell membrane</location>
        <topology evidence="1">Multi-pass membrane protein</topology>
    </subcellularLocation>
</comment>
<dbReference type="EMBL" id="FOKA01000019">
    <property type="protein sequence ID" value="SFB38096.1"/>
    <property type="molecule type" value="Genomic_DNA"/>
</dbReference>
<proteinExistence type="predicted"/>
<keyword evidence="2" id="KW-0813">Transport</keyword>
<feature type="transmembrane region" description="Helical" evidence="7">
    <location>
        <begin position="231"/>
        <end position="253"/>
    </location>
</feature>
<sequence>MGVGPQAVAAVTLVTPVLLVLGALATTAGTGGASLVSRSLGAGDPTGAARAAGGAVAVWTVGALTVSVLGLVLLEPLLTLLSTPPALRDDARAYAAVLLAGSLVATGFSALIRAEGRLRYATAVWLVPVLVQIALDPLLVLVLDLGVRGAALGTVGGQLVSAAMSAWFFVGQRDRPYRIRPRDLLPDGRTVGAVLSLGAPAFLAGAGTTVVAVLVNAALARADDPADLAGYALAARVVAFVTMPFLGIAQGLAPVLGYNAGRGLHARVAAARRIAVVATTGYGCAAAVVVALAAPALVGVFTAGTDVAAAGTRALRVLAVGVAVSGLVPVVAACCQAVGRPRPSYVLTLGTLVAVRIPAVLVAAPHGTRAVLPALAVAEVLSAVCAAAVLRLAGPARRAARTRSRTSRAAS</sequence>
<dbReference type="AlphaFoldDB" id="A0A1I1AL62"/>
<feature type="transmembrane region" description="Helical" evidence="7">
    <location>
        <begin position="48"/>
        <end position="73"/>
    </location>
</feature>
<evidence type="ECO:0000256" key="5">
    <source>
        <dbReference type="ARBA" id="ARBA00022989"/>
    </source>
</evidence>
<gene>
    <name evidence="8" type="ORF">SAMN05421867_11919</name>
</gene>
<dbReference type="GO" id="GO:0005886">
    <property type="term" value="C:plasma membrane"/>
    <property type="evidence" value="ECO:0007669"/>
    <property type="project" value="UniProtKB-SubCell"/>
</dbReference>
<feature type="transmembrane region" description="Helical" evidence="7">
    <location>
        <begin position="93"/>
        <end position="112"/>
    </location>
</feature>
<dbReference type="InterPro" id="IPR048279">
    <property type="entry name" value="MdtK-like"/>
</dbReference>
<feature type="transmembrane region" description="Helical" evidence="7">
    <location>
        <begin position="370"/>
        <end position="393"/>
    </location>
</feature>
<dbReference type="PANTHER" id="PTHR43823:SF3">
    <property type="entry name" value="MULTIDRUG EXPORT PROTEIN MEPA"/>
    <property type="match status" value="1"/>
</dbReference>
<feature type="transmembrane region" description="Helical" evidence="7">
    <location>
        <begin position="6"/>
        <end position="36"/>
    </location>
</feature>
<evidence type="ECO:0000313" key="8">
    <source>
        <dbReference type="EMBL" id="SFB38096.1"/>
    </source>
</evidence>
<feature type="transmembrane region" description="Helical" evidence="7">
    <location>
        <begin position="191"/>
        <end position="219"/>
    </location>
</feature>
<accession>A0A1I1AL62</accession>
<dbReference type="Proteomes" id="UP000199012">
    <property type="component" value="Unassembled WGS sequence"/>
</dbReference>
<keyword evidence="6 7" id="KW-0472">Membrane</keyword>
<evidence type="ECO:0000256" key="3">
    <source>
        <dbReference type="ARBA" id="ARBA00022475"/>
    </source>
</evidence>
<feature type="transmembrane region" description="Helical" evidence="7">
    <location>
        <begin position="124"/>
        <end position="143"/>
    </location>
</feature>
<evidence type="ECO:0000256" key="2">
    <source>
        <dbReference type="ARBA" id="ARBA00022448"/>
    </source>
</evidence>
<evidence type="ECO:0000256" key="4">
    <source>
        <dbReference type="ARBA" id="ARBA00022692"/>
    </source>
</evidence>
<dbReference type="InterPro" id="IPR051327">
    <property type="entry name" value="MATE_MepA_subfamily"/>
</dbReference>
<dbReference type="InterPro" id="IPR002528">
    <property type="entry name" value="MATE_fam"/>
</dbReference>
<evidence type="ECO:0000313" key="9">
    <source>
        <dbReference type="Proteomes" id="UP000199012"/>
    </source>
</evidence>
<keyword evidence="9" id="KW-1185">Reference proteome</keyword>
<feature type="transmembrane region" description="Helical" evidence="7">
    <location>
        <begin position="149"/>
        <end position="170"/>
    </location>
</feature>
<feature type="transmembrane region" description="Helical" evidence="7">
    <location>
        <begin position="274"/>
        <end position="297"/>
    </location>
</feature>